<dbReference type="GO" id="GO:0009401">
    <property type="term" value="P:phosphoenolpyruvate-dependent sugar phosphotransferase system"/>
    <property type="evidence" value="ECO:0007669"/>
    <property type="project" value="InterPro"/>
</dbReference>
<dbReference type="Proteomes" id="UP000255234">
    <property type="component" value="Unassembled WGS sequence"/>
</dbReference>
<dbReference type="NCBIfam" id="TIGR02364">
    <property type="entry name" value="dha_pts"/>
    <property type="match status" value="1"/>
</dbReference>
<dbReference type="InterPro" id="IPR012844">
    <property type="entry name" value="DhaM_N"/>
</dbReference>
<dbReference type="InterPro" id="IPR036662">
    <property type="entry name" value="PTS_EIIA_man-typ_sf"/>
</dbReference>
<dbReference type="Gene3D" id="3.40.50.510">
    <property type="entry name" value="Phosphotransferase system, mannose-type IIA component"/>
    <property type="match status" value="1"/>
</dbReference>
<name>A0A378NQC5_9FIRM</name>
<accession>A0A378NQC5</accession>
<comment type="catalytic activity">
    <reaction evidence="1">
        <text>dihydroxyacetone + phosphoenolpyruvate = dihydroxyacetone phosphate + pyruvate</text>
        <dbReference type="Rhea" id="RHEA:18381"/>
        <dbReference type="ChEBI" id="CHEBI:15361"/>
        <dbReference type="ChEBI" id="CHEBI:16016"/>
        <dbReference type="ChEBI" id="CHEBI:57642"/>
        <dbReference type="ChEBI" id="CHEBI:58702"/>
        <dbReference type="EC" id="2.7.1.121"/>
    </reaction>
</comment>
<protein>
    <recommendedName>
        <fullName evidence="3">phosphoenolpyruvate--glycerone phosphotransferase</fullName>
        <ecNumber evidence="3">2.7.1.121</ecNumber>
    </recommendedName>
</protein>
<keyword evidence="4 7" id="KW-0808">Transferase</keyword>
<reference evidence="7 8" key="1">
    <citation type="submission" date="2018-06" db="EMBL/GenBank/DDBJ databases">
        <authorList>
            <consortium name="Pathogen Informatics"/>
            <person name="Doyle S."/>
        </authorList>
    </citation>
    <scope>NUCLEOTIDE SEQUENCE [LARGE SCALE GENOMIC DNA]</scope>
    <source>
        <strain evidence="7 8">NCTC10571</strain>
    </source>
</reference>
<proteinExistence type="predicted"/>
<dbReference type="GO" id="GO:0016020">
    <property type="term" value="C:membrane"/>
    <property type="evidence" value="ECO:0007669"/>
    <property type="project" value="InterPro"/>
</dbReference>
<dbReference type="GO" id="GO:0047324">
    <property type="term" value="F:phosphoenolpyruvate-glycerone phosphotransferase activity"/>
    <property type="evidence" value="ECO:0007669"/>
    <property type="project" value="UniProtKB-EC"/>
</dbReference>
<evidence type="ECO:0000256" key="3">
    <source>
        <dbReference type="ARBA" id="ARBA00012095"/>
    </source>
</evidence>
<evidence type="ECO:0000313" key="7">
    <source>
        <dbReference type="EMBL" id="STY70027.1"/>
    </source>
</evidence>
<evidence type="ECO:0000256" key="1">
    <source>
        <dbReference type="ARBA" id="ARBA00001113"/>
    </source>
</evidence>
<dbReference type="PANTHER" id="PTHR38594">
    <property type="entry name" value="PEP-DEPENDENT DIHYDROXYACETONE KINASE, PHOSPHORYL DONOR SUBUNIT DHAM"/>
    <property type="match status" value="1"/>
</dbReference>
<dbReference type="GO" id="GO:0019563">
    <property type="term" value="P:glycerol catabolic process"/>
    <property type="evidence" value="ECO:0007669"/>
    <property type="project" value="InterPro"/>
</dbReference>
<dbReference type="PROSITE" id="PS51096">
    <property type="entry name" value="PTS_EIIA_TYPE_4"/>
    <property type="match status" value="1"/>
</dbReference>
<evidence type="ECO:0000256" key="2">
    <source>
        <dbReference type="ARBA" id="ARBA00002788"/>
    </source>
</evidence>
<dbReference type="RefSeq" id="WP_018999866.1">
    <property type="nucleotide sequence ID" value="NZ_UGPP01000001.1"/>
</dbReference>
<dbReference type="STRING" id="1122216.GCA_000423385_01847"/>
<dbReference type="Pfam" id="PF03610">
    <property type="entry name" value="EIIA-man"/>
    <property type="match status" value="1"/>
</dbReference>
<dbReference type="EC" id="2.7.1.121" evidence="3"/>
<dbReference type="PANTHER" id="PTHR38594:SF1">
    <property type="entry name" value="PEP-DEPENDENT DIHYDROXYACETONE KINASE, PHOSPHORYL DONOR SUBUNIT DHAM"/>
    <property type="match status" value="1"/>
</dbReference>
<dbReference type="InterPro" id="IPR039643">
    <property type="entry name" value="DhaM"/>
</dbReference>
<keyword evidence="7" id="KW-0418">Kinase</keyword>
<evidence type="ECO:0000313" key="8">
    <source>
        <dbReference type="Proteomes" id="UP000255234"/>
    </source>
</evidence>
<gene>
    <name evidence="7" type="primary">dhaM_1</name>
    <name evidence="7" type="ORF">NCTC10571_00116</name>
</gene>
<evidence type="ECO:0000259" key="6">
    <source>
        <dbReference type="PROSITE" id="PS51096"/>
    </source>
</evidence>
<dbReference type="InterPro" id="IPR004701">
    <property type="entry name" value="PTS_EIIA_man-typ"/>
</dbReference>
<evidence type="ECO:0000256" key="5">
    <source>
        <dbReference type="ARBA" id="ARBA00046577"/>
    </source>
</evidence>
<comment type="subunit">
    <text evidence="5">Homodimer. The dihydroxyacetone kinase complex is composed of a homodimer of DhaM, a homodimer of DhaK and the subunit DhaL.</text>
</comment>
<dbReference type="SUPFAM" id="SSF53062">
    <property type="entry name" value="PTS system fructose IIA component-like"/>
    <property type="match status" value="1"/>
</dbReference>
<dbReference type="AlphaFoldDB" id="A0A378NQC5"/>
<organism evidence="7 8">
    <name type="scientific">Megamonas hypermegale</name>
    <dbReference type="NCBI Taxonomy" id="158847"/>
    <lineage>
        <taxon>Bacteria</taxon>
        <taxon>Bacillati</taxon>
        <taxon>Bacillota</taxon>
        <taxon>Negativicutes</taxon>
        <taxon>Selenomonadales</taxon>
        <taxon>Selenomonadaceae</taxon>
        <taxon>Megamonas</taxon>
    </lineage>
</organism>
<feature type="domain" description="PTS EIIA type-4" evidence="6">
    <location>
        <begin position="1"/>
        <end position="133"/>
    </location>
</feature>
<dbReference type="EMBL" id="UGPP01000001">
    <property type="protein sequence ID" value="STY70027.1"/>
    <property type="molecule type" value="Genomic_DNA"/>
</dbReference>
<evidence type="ECO:0000256" key="4">
    <source>
        <dbReference type="ARBA" id="ARBA00022679"/>
    </source>
</evidence>
<comment type="function">
    <text evidence="2">Component of the dihydroxyacetone kinase complex, which is responsible for the phosphoenolpyruvate (PEP)-dependent phosphorylation of dihydroxyacetone. DhaM serves as the phosphoryl donor. Is phosphorylated by phosphoenolpyruvate in an EI- and HPr-dependent reaction, and a phosphorelay system on histidine residues finally leads to phosphoryl transfer to DhaL and dihydroxyacetone.</text>
</comment>
<sequence length="133" mass="13927">MIGIVIVSHSSLIADGTKELALQMADPALKIMAAGGTSDGKLGTDMKKIKSAIEKVNGADGVLILTDLGSSVLTTEMVIDMMDEDDKDISKIQIANAPLVEGAVIAAVEASFNSDIFSIKKTVEDIIIKKVPL</sequence>